<dbReference type="GO" id="GO:0009228">
    <property type="term" value="P:thiamine biosynthetic process"/>
    <property type="evidence" value="ECO:0007669"/>
    <property type="project" value="UniProtKB-KW"/>
</dbReference>
<evidence type="ECO:0000256" key="1">
    <source>
        <dbReference type="ARBA" id="ARBA00005165"/>
    </source>
</evidence>
<feature type="binding site" evidence="9">
    <location>
        <position position="241"/>
    </location>
    <ligand>
        <name>4-amino-2-methyl-5-(diphosphooxymethyl)pyrimidine</name>
        <dbReference type="ChEBI" id="CHEBI:57841"/>
    </ligand>
</feature>
<keyword evidence="4 9" id="KW-0460">Magnesium</keyword>
<name>A0A9C9K090_UNCW3</name>
<evidence type="ECO:0000256" key="2">
    <source>
        <dbReference type="ARBA" id="ARBA00022679"/>
    </source>
</evidence>
<feature type="binding site" evidence="9">
    <location>
        <position position="297"/>
    </location>
    <ligand>
        <name>2-[(2R,5Z)-2-carboxy-4-methylthiazol-5(2H)-ylidene]ethyl phosphate</name>
        <dbReference type="ChEBI" id="CHEBI:62899"/>
    </ligand>
</feature>
<comment type="catalytic activity">
    <reaction evidence="7 9 10">
        <text>2-(2-carboxy-4-methylthiazol-5-yl)ethyl phosphate + 4-amino-2-methyl-5-(diphosphooxymethyl)pyrimidine + 2 H(+) = thiamine phosphate + CO2 + diphosphate</text>
        <dbReference type="Rhea" id="RHEA:47848"/>
        <dbReference type="ChEBI" id="CHEBI:15378"/>
        <dbReference type="ChEBI" id="CHEBI:16526"/>
        <dbReference type="ChEBI" id="CHEBI:33019"/>
        <dbReference type="ChEBI" id="CHEBI:37575"/>
        <dbReference type="ChEBI" id="CHEBI:57841"/>
        <dbReference type="ChEBI" id="CHEBI:62890"/>
        <dbReference type="EC" id="2.5.1.3"/>
    </reaction>
</comment>
<evidence type="ECO:0000313" key="14">
    <source>
        <dbReference type="EMBL" id="HEC78733.1"/>
    </source>
</evidence>
<feature type="domain" description="Thiamine phosphate synthase/TenI" evidence="12">
    <location>
        <begin position="140"/>
        <end position="320"/>
    </location>
</feature>
<dbReference type="Proteomes" id="UP000885826">
    <property type="component" value="Unassembled WGS sequence"/>
</dbReference>
<comment type="cofactor">
    <cofactor evidence="9">
        <name>Mg(2+)</name>
        <dbReference type="ChEBI" id="CHEBI:18420"/>
    </cofactor>
    <text evidence="9">Binds 1 Mg(2+) ion per subunit.</text>
</comment>
<proteinExistence type="inferred from homology"/>
<dbReference type="InterPro" id="IPR022998">
    <property type="entry name" value="ThiamineP_synth_TenI"/>
</dbReference>
<comment type="pathway">
    <text evidence="1 9 11">Cofactor biosynthesis; thiamine diphosphate biosynthesis; thiamine phosphate from 4-amino-2-methyl-5-diphosphomethylpyrimidine and 4-methyl-5-(2-phosphoethyl)-thiazole: step 1/1.</text>
</comment>
<dbReference type="GO" id="GO:0005737">
    <property type="term" value="C:cytoplasm"/>
    <property type="evidence" value="ECO:0007669"/>
    <property type="project" value="TreeGrafter"/>
</dbReference>
<dbReference type="HAMAP" id="MF_00097">
    <property type="entry name" value="TMP_synthase"/>
    <property type="match status" value="1"/>
</dbReference>
<evidence type="ECO:0000259" key="13">
    <source>
        <dbReference type="Pfam" id="PF17792"/>
    </source>
</evidence>
<dbReference type="InterPro" id="IPR041397">
    <property type="entry name" value="ThiD2"/>
</dbReference>
<evidence type="ECO:0000256" key="11">
    <source>
        <dbReference type="RuleBase" id="RU004253"/>
    </source>
</evidence>
<evidence type="ECO:0000256" key="4">
    <source>
        <dbReference type="ARBA" id="ARBA00022842"/>
    </source>
</evidence>
<accession>A0A9C9K090</accession>
<feature type="domain" description="ThiD2" evidence="13">
    <location>
        <begin position="5"/>
        <end position="127"/>
    </location>
</feature>
<evidence type="ECO:0000256" key="6">
    <source>
        <dbReference type="ARBA" id="ARBA00047334"/>
    </source>
</evidence>
<comment type="similarity">
    <text evidence="9 10">Belongs to the thiamine-phosphate synthase family.</text>
</comment>
<comment type="catalytic activity">
    <reaction evidence="6 9 10">
        <text>4-methyl-5-(2-phosphooxyethyl)-thiazole + 4-amino-2-methyl-5-(diphosphooxymethyl)pyrimidine + H(+) = thiamine phosphate + diphosphate</text>
        <dbReference type="Rhea" id="RHEA:22328"/>
        <dbReference type="ChEBI" id="CHEBI:15378"/>
        <dbReference type="ChEBI" id="CHEBI:33019"/>
        <dbReference type="ChEBI" id="CHEBI:37575"/>
        <dbReference type="ChEBI" id="CHEBI:57841"/>
        <dbReference type="ChEBI" id="CHEBI:58296"/>
        <dbReference type="EC" id="2.5.1.3"/>
    </reaction>
</comment>
<feature type="binding site" evidence="9">
    <location>
        <begin position="170"/>
        <end position="174"/>
    </location>
    <ligand>
        <name>4-amino-2-methyl-5-(diphosphooxymethyl)pyrimidine</name>
        <dbReference type="ChEBI" id="CHEBI:57841"/>
    </ligand>
</feature>
<feature type="binding site" evidence="9">
    <location>
        <position position="222"/>
    </location>
    <ligand>
        <name>Mg(2+)</name>
        <dbReference type="ChEBI" id="CHEBI:18420"/>
    </ligand>
</feature>
<dbReference type="NCBIfam" id="TIGR00693">
    <property type="entry name" value="thiE"/>
    <property type="match status" value="1"/>
</dbReference>
<comment type="caution">
    <text evidence="14">The sequence shown here is derived from an EMBL/GenBank/DDBJ whole genome shotgun (WGS) entry which is preliminary data.</text>
</comment>
<keyword evidence="3 9" id="KW-0479">Metal-binding</keyword>
<evidence type="ECO:0000256" key="3">
    <source>
        <dbReference type="ARBA" id="ARBA00022723"/>
    </source>
</evidence>
<dbReference type="EMBL" id="DRIG01000066">
    <property type="protein sequence ID" value="HEC78733.1"/>
    <property type="molecule type" value="Genomic_DNA"/>
</dbReference>
<dbReference type="InterPro" id="IPR036206">
    <property type="entry name" value="ThiamineP_synth_sf"/>
</dbReference>
<organism evidence="14 15">
    <name type="scientific">candidate division WOR-3 bacterium</name>
    <dbReference type="NCBI Taxonomy" id="2052148"/>
    <lineage>
        <taxon>Bacteria</taxon>
        <taxon>Bacteria division WOR-3</taxon>
    </lineage>
</organism>
<dbReference type="CDD" id="cd00564">
    <property type="entry name" value="TMP_TenI"/>
    <property type="match status" value="1"/>
</dbReference>
<evidence type="ECO:0000256" key="9">
    <source>
        <dbReference type="HAMAP-Rule" id="MF_00097"/>
    </source>
</evidence>
<comment type="function">
    <text evidence="9">Condenses 4-methyl-5-(beta-hydroxyethyl)thiazole monophosphate (THZ-P) and 2-methyl-4-amino-5-hydroxymethyl pyrimidine pyrophosphate (HMP-PP) to form thiamine monophosphate (TMP).</text>
</comment>
<dbReference type="InterPro" id="IPR013785">
    <property type="entry name" value="Aldolase_TIM"/>
</dbReference>
<dbReference type="PANTHER" id="PTHR20857">
    <property type="entry name" value="THIAMINE-PHOSPHATE PYROPHOSPHORYLASE"/>
    <property type="match status" value="1"/>
</dbReference>
<keyword evidence="5 9" id="KW-0784">Thiamine biosynthesis</keyword>
<comment type="caution">
    <text evidence="9">Lacks conserved residue(s) required for the propagation of feature annotation.</text>
</comment>
<evidence type="ECO:0000256" key="8">
    <source>
        <dbReference type="ARBA" id="ARBA00047883"/>
    </source>
</evidence>
<dbReference type="Gene3D" id="3.20.20.70">
    <property type="entry name" value="Aldolase class I"/>
    <property type="match status" value="1"/>
</dbReference>
<feature type="binding site" evidence="9">
    <location>
        <position position="203"/>
    </location>
    <ligand>
        <name>Mg(2+)</name>
        <dbReference type="ChEBI" id="CHEBI:18420"/>
    </ligand>
</feature>
<evidence type="ECO:0000313" key="15">
    <source>
        <dbReference type="Proteomes" id="UP000885826"/>
    </source>
</evidence>
<evidence type="ECO:0000256" key="5">
    <source>
        <dbReference type="ARBA" id="ARBA00022977"/>
    </source>
</evidence>
<gene>
    <name evidence="9 14" type="primary">thiE</name>
    <name evidence="14" type="ORF">ENI34_06280</name>
</gene>
<sequence>MQWERIADVNLNRLDESLKFLEDLIRFELANQKSLDLIRNIRREFLNIKRNLPWFEIIGHRKSQKDPGRHGKFDTRTDSSLKELVIANFTRAKESCRILEELTKSGTLGISRRVKELRFKIYDLEKTVAAILAKQFDPSLYVILDERYLGFHRIEDLVSIFEKNGVTMIQLRAKRLTARKFYNYAVRIKKAIRGDGLKFIINDRTDIALACRAHGVHLGQDDFNARIAREILGENYIIGVSARTTEEAERAVKQGADYLGVGAVFKTVTKADAVVCGLKTLQKICRKVNIPVVAIGGINAGNFQRVLKSGAAGIAVCSYIFDGDIKRKIRALTRKK</sequence>
<dbReference type="FunFam" id="3.20.20.70:FF:000096">
    <property type="entry name" value="Thiamine-phosphate synthase"/>
    <property type="match status" value="1"/>
</dbReference>
<feature type="binding site" evidence="9">
    <location>
        <position position="202"/>
    </location>
    <ligand>
        <name>4-amino-2-methyl-5-(diphosphooxymethyl)pyrimidine</name>
        <dbReference type="ChEBI" id="CHEBI:57841"/>
    </ligand>
</feature>
<dbReference type="GO" id="GO:0009229">
    <property type="term" value="P:thiamine diphosphate biosynthetic process"/>
    <property type="evidence" value="ECO:0007669"/>
    <property type="project" value="UniProtKB-UniRule"/>
</dbReference>
<feature type="binding site" evidence="9">
    <location>
        <position position="270"/>
    </location>
    <ligand>
        <name>4-amino-2-methyl-5-(diphosphooxymethyl)pyrimidine</name>
        <dbReference type="ChEBI" id="CHEBI:57841"/>
    </ligand>
</feature>
<evidence type="ECO:0000256" key="7">
    <source>
        <dbReference type="ARBA" id="ARBA00047851"/>
    </source>
</evidence>
<comment type="catalytic activity">
    <reaction evidence="8 9 10">
        <text>2-[(2R,5Z)-2-carboxy-4-methylthiazol-5(2H)-ylidene]ethyl phosphate + 4-amino-2-methyl-5-(diphosphooxymethyl)pyrimidine + 2 H(+) = thiamine phosphate + CO2 + diphosphate</text>
        <dbReference type="Rhea" id="RHEA:47844"/>
        <dbReference type="ChEBI" id="CHEBI:15378"/>
        <dbReference type="ChEBI" id="CHEBI:16526"/>
        <dbReference type="ChEBI" id="CHEBI:33019"/>
        <dbReference type="ChEBI" id="CHEBI:37575"/>
        <dbReference type="ChEBI" id="CHEBI:57841"/>
        <dbReference type="ChEBI" id="CHEBI:62899"/>
        <dbReference type="EC" id="2.5.1.3"/>
    </reaction>
</comment>
<reference evidence="14" key="1">
    <citation type="journal article" date="2020" name="mSystems">
        <title>Genome- and Community-Level Interaction Insights into Carbon Utilization and Element Cycling Functions of Hydrothermarchaeota in Hydrothermal Sediment.</title>
        <authorList>
            <person name="Zhou Z."/>
            <person name="Liu Y."/>
            <person name="Xu W."/>
            <person name="Pan J."/>
            <person name="Luo Z.H."/>
            <person name="Li M."/>
        </authorList>
    </citation>
    <scope>NUCLEOTIDE SEQUENCE</scope>
    <source>
        <strain evidence="14">HyVt-388</strain>
    </source>
</reference>
<dbReference type="Pfam" id="PF02581">
    <property type="entry name" value="TMP-TENI"/>
    <property type="match status" value="1"/>
</dbReference>
<dbReference type="Pfam" id="PF17792">
    <property type="entry name" value="ThiD2"/>
    <property type="match status" value="1"/>
</dbReference>
<dbReference type="InterPro" id="IPR034291">
    <property type="entry name" value="TMP_synthase"/>
</dbReference>
<protein>
    <recommendedName>
        <fullName evidence="9">Thiamine-phosphate synthase</fullName>
        <shortName evidence="9">TP synthase</shortName>
        <shortName evidence="9">TPS</shortName>
        <ecNumber evidence="9">2.5.1.3</ecNumber>
    </recommendedName>
    <alternativeName>
        <fullName evidence="9">Thiamine-phosphate pyrophosphorylase</fullName>
        <shortName evidence="9">TMP pyrophosphorylase</shortName>
        <shortName evidence="9">TMP-PPase</shortName>
    </alternativeName>
</protein>
<keyword evidence="2 9" id="KW-0808">Transferase</keyword>
<dbReference type="GO" id="GO:0000287">
    <property type="term" value="F:magnesium ion binding"/>
    <property type="evidence" value="ECO:0007669"/>
    <property type="project" value="UniProtKB-UniRule"/>
</dbReference>
<dbReference type="EC" id="2.5.1.3" evidence="9"/>
<dbReference type="PANTHER" id="PTHR20857:SF23">
    <property type="entry name" value="THIAMINE BIOSYNTHETIC BIFUNCTIONAL ENZYME"/>
    <property type="match status" value="1"/>
</dbReference>
<dbReference type="AlphaFoldDB" id="A0A9C9K090"/>
<evidence type="ECO:0000256" key="10">
    <source>
        <dbReference type="RuleBase" id="RU003826"/>
    </source>
</evidence>
<dbReference type="SUPFAM" id="SSF51391">
    <property type="entry name" value="Thiamin phosphate synthase"/>
    <property type="match status" value="1"/>
</dbReference>
<feature type="binding site" evidence="9">
    <location>
        <begin position="267"/>
        <end position="269"/>
    </location>
    <ligand>
        <name>2-[(2R,5Z)-2-carboxy-4-methylthiazol-5(2H)-ylidene]ethyl phosphate</name>
        <dbReference type="ChEBI" id="CHEBI:62899"/>
    </ligand>
</feature>
<evidence type="ECO:0000259" key="12">
    <source>
        <dbReference type="Pfam" id="PF02581"/>
    </source>
</evidence>
<dbReference type="GO" id="GO:0004789">
    <property type="term" value="F:thiamine-phosphate diphosphorylase activity"/>
    <property type="evidence" value="ECO:0007669"/>
    <property type="project" value="UniProtKB-UniRule"/>
</dbReference>